<dbReference type="RefSeq" id="WP_353943434.1">
    <property type="nucleotide sequence ID" value="NZ_CP159534.1"/>
</dbReference>
<reference evidence="1" key="1">
    <citation type="submission" date="2024-06" db="EMBL/GenBank/DDBJ databases">
        <title>Streptomyces sp. strain HUAS MG91 genome sequences.</title>
        <authorList>
            <person name="Mo P."/>
        </authorList>
    </citation>
    <scope>NUCLEOTIDE SEQUENCE</scope>
    <source>
        <strain evidence="1">HUAS MG91</strain>
    </source>
</reference>
<sequence>MKPLAPAARERAVLVGGPAHGLRLHVTDRPPVVQVTRPCELEEPTGSVPGLRAEALYVYRRDLSTHDEPLRYGFDGASP</sequence>
<dbReference type="KEGG" id="stac:ABII15_18480"/>
<name>A0AAU8IVJ8_9ACTN</name>
<evidence type="ECO:0008006" key="2">
    <source>
        <dbReference type="Google" id="ProtNLM"/>
    </source>
</evidence>
<proteinExistence type="predicted"/>
<organism evidence="1">
    <name type="scientific">Streptomyces tabacisoli</name>
    <dbReference type="NCBI Taxonomy" id="3156398"/>
    <lineage>
        <taxon>Bacteria</taxon>
        <taxon>Bacillati</taxon>
        <taxon>Actinomycetota</taxon>
        <taxon>Actinomycetes</taxon>
        <taxon>Kitasatosporales</taxon>
        <taxon>Streptomycetaceae</taxon>
        <taxon>Streptomyces</taxon>
    </lineage>
</organism>
<gene>
    <name evidence="1" type="ORF">ABII15_18480</name>
</gene>
<protein>
    <recommendedName>
        <fullName evidence="2">UbiC transcription regulator-associated domain-containing protein</fullName>
    </recommendedName>
</protein>
<dbReference type="AlphaFoldDB" id="A0AAU8IVJ8"/>
<accession>A0AAU8IVJ8</accession>
<evidence type="ECO:0000313" key="1">
    <source>
        <dbReference type="EMBL" id="XCJ71833.1"/>
    </source>
</evidence>
<dbReference type="EMBL" id="CP159534">
    <property type="protein sequence ID" value="XCJ71833.1"/>
    <property type="molecule type" value="Genomic_DNA"/>
</dbReference>